<dbReference type="AlphaFoldDB" id="A0A6N7W911"/>
<dbReference type="RefSeq" id="WP_154468125.1">
    <property type="nucleotide sequence ID" value="NZ_VUMI01000077.1"/>
</dbReference>
<dbReference type="Pfam" id="PF13304">
    <property type="entry name" value="AAA_21"/>
    <property type="match status" value="1"/>
</dbReference>
<dbReference type="InterPro" id="IPR003959">
    <property type="entry name" value="ATPase_AAA_core"/>
</dbReference>
<gene>
    <name evidence="2" type="ORF">FYJ45_27095</name>
</gene>
<dbReference type="InterPro" id="IPR027417">
    <property type="entry name" value="P-loop_NTPase"/>
</dbReference>
<keyword evidence="2" id="KW-0067">ATP-binding</keyword>
<dbReference type="GO" id="GO:0016887">
    <property type="term" value="F:ATP hydrolysis activity"/>
    <property type="evidence" value="ECO:0007669"/>
    <property type="project" value="InterPro"/>
</dbReference>
<organism evidence="2 3">
    <name type="scientific">Eisenbergiella porci</name>
    <dbReference type="NCBI Taxonomy" id="2652274"/>
    <lineage>
        <taxon>Bacteria</taxon>
        <taxon>Bacillati</taxon>
        <taxon>Bacillota</taxon>
        <taxon>Clostridia</taxon>
        <taxon>Lachnospirales</taxon>
        <taxon>Lachnospiraceae</taxon>
        <taxon>Eisenbergiella</taxon>
    </lineage>
</organism>
<dbReference type="EMBL" id="VUMI01000077">
    <property type="protein sequence ID" value="MSS91751.1"/>
    <property type="molecule type" value="Genomic_DNA"/>
</dbReference>
<keyword evidence="3" id="KW-1185">Reference proteome</keyword>
<keyword evidence="2" id="KW-0547">Nucleotide-binding</keyword>
<dbReference type="Gene3D" id="3.40.50.300">
    <property type="entry name" value="P-loop containing nucleotide triphosphate hydrolases"/>
    <property type="match status" value="1"/>
</dbReference>
<evidence type="ECO:0000313" key="2">
    <source>
        <dbReference type="EMBL" id="MSS91751.1"/>
    </source>
</evidence>
<evidence type="ECO:0000259" key="1">
    <source>
        <dbReference type="Pfam" id="PF13304"/>
    </source>
</evidence>
<reference evidence="2 3" key="1">
    <citation type="submission" date="2019-08" db="EMBL/GenBank/DDBJ databases">
        <title>In-depth cultivation of the pig gut microbiome towards novel bacterial diversity and tailored functional studies.</title>
        <authorList>
            <person name="Wylensek D."/>
            <person name="Hitch T.C.A."/>
            <person name="Clavel T."/>
        </authorList>
    </citation>
    <scope>NUCLEOTIDE SEQUENCE [LARGE SCALE GENOMIC DNA]</scope>
    <source>
        <strain evidence="2 3">WCA-389-WT-23B</strain>
    </source>
</reference>
<protein>
    <submittedName>
        <fullName evidence="2">ATP-binding protein</fullName>
    </submittedName>
</protein>
<dbReference type="SUPFAM" id="SSF52540">
    <property type="entry name" value="P-loop containing nucleoside triphosphate hydrolases"/>
    <property type="match status" value="1"/>
</dbReference>
<dbReference type="PANTHER" id="PTHR40396:SF1">
    <property type="entry name" value="ATPASE AAA-TYPE CORE DOMAIN-CONTAINING PROTEIN"/>
    <property type="match status" value="1"/>
</dbReference>
<proteinExistence type="predicted"/>
<dbReference type="GeneID" id="86056660"/>
<accession>A0A6N7W911</accession>
<comment type="caution">
    <text evidence="2">The sequence shown here is derived from an EMBL/GenBank/DDBJ whole genome shotgun (WGS) entry which is preliminary data.</text>
</comment>
<sequence length="443" mass="51598">MFLRYIVSNFKSIGHPVEFSMFPTEESTDERFLKTITTKAGEWKVLRRGGFFGPNASGKSSFIESIDFARDYIVDGQKSGKGTGVNQFRGDFEDLEGISSFQFMFYIEGEVYEYGFSLDRRQVHEEWLMQLTEKDLEPLFTRVTDENGKTEIEIESRFARNKSKDRMLADVLKESIQESQKNQLFLYKLYDNGIKKAERIVRWFKNLQVIFPETTVQALPIRMKADEDLRNYIARMLNKMDTGVYEISVASDEIDFHEFAQKLDLPKEIVDDIEEIKNGIVNLAGRYFIFAENKKKKTILVQLKFNHRLNSKRVQFNIDEESDGTQRLVDLLPMLFTIGKNPTIYFVDEIDRSLHTKLSLFLLDEFACRAQEGSNQIIFTAHDVNLINLDNFRQDEIWFIEKTQMGESTLKPFSDFEVKEGQDTLKAYLSGRFGAVPMIRGMY</sequence>
<feature type="domain" description="ATPase AAA-type core" evidence="1">
    <location>
        <begin position="51"/>
        <end position="388"/>
    </location>
</feature>
<dbReference type="GO" id="GO:0005524">
    <property type="term" value="F:ATP binding"/>
    <property type="evidence" value="ECO:0007669"/>
    <property type="project" value="UniProtKB-KW"/>
</dbReference>
<evidence type="ECO:0000313" key="3">
    <source>
        <dbReference type="Proteomes" id="UP000436047"/>
    </source>
</evidence>
<name>A0A6N7W911_9FIRM</name>
<dbReference type="PANTHER" id="PTHR40396">
    <property type="entry name" value="ATPASE-LIKE PROTEIN"/>
    <property type="match status" value="1"/>
</dbReference>
<dbReference type="Proteomes" id="UP000436047">
    <property type="component" value="Unassembled WGS sequence"/>
</dbReference>